<dbReference type="EMBL" id="CAXAQS010000074">
    <property type="protein sequence ID" value="CAK9249946.1"/>
    <property type="molecule type" value="Genomic_DNA"/>
</dbReference>
<gene>
    <name evidence="1" type="ORF">CSSPJE1EN1_LOCUS25324</name>
</gene>
<name>A0ABP0V7E8_9BRYO</name>
<evidence type="ECO:0000313" key="2">
    <source>
        <dbReference type="Proteomes" id="UP001497444"/>
    </source>
</evidence>
<sequence length="259" mass="29271">LRRVPAAVRAKILVNHRLYVPSDARCCTEHLKEGEWAQLTSSDLRSYSPAQIEDMVDILRSRSERPPFLDFEYVEEMDDEVVREWTGLGRAQFTDLFLSVPSLSNTEKRRPKTVLGVWLAKSRTGETNERLASLVGLSRSSMEKMIGEARKALSDEWVPLHLGMSRITRDVFKSHMTTVAKELFCDADKVAVVMDGPYIYIQKSTNNAFQRASDSGHKHRPLLKPFMIVSPDGHIIDALGPFLANVNDATISRHIGTEF</sequence>
<accession>A0ABP0V7E8</accession>
<protein>
    <recommendedName>
        <fullName evidence="3">Transposase</fullName>
    </recommendedName>
</protein>
<proteinExistence type="predicted"/>
<feature type="non-terminal residue" evidence="1">
    <location>
        <position position="1"/>
    </location>
</feature>
<comment type="caution">
    <text evidence="1">The sequence shown here is derived from an EMBL/GenBank/DDBJ whole genome shotgun (WGS) entry which is preliminary data.</text>
</comment>
<evidence type="ECO:0000313" key="1">
    <source>
        <dbReference type="EMBL" id="CAK9249946.1"/>
    </source>
</evidence>
<reference evidence="1" key="1">
    <citation type="submission" date="2024-02" db="EMBL/GenBank/DDBJ databases">
        <authorList>
            <consortium name="ELIXIR-Norway"/>
            <consortium name="Elixir Norway"/>
        </authorList>
    </citation>
    <scope>NUCLEOTIDE SEQUENCE</scope>
</reference>
<organism evidence="1 2">
    <name type="scientific">Sphagnum jensenii</name>
    <dbReference type="NCBI Taxonomy" id="128206"/>
    <lineage>
        <taxon>Eukaryota</taxon>
        <taxon>Viridiplantae</taxon>
        <taxon>Streptophyta</taxon>
        <taxon>Embryophyta</taxon>
        <taxon>Bryophyta</taxon>
        <taxon>Sphagnophytina</taxon>
        <taxon>Sphagnopsida</taxon>
        <taxon>Sphagnales</taxon>
        <taxon>Sphagnaceae</taxon>
        <taxon>Sphagnum</taxon>
    </lineage>
</organism>
<dbReference type="Proteomes" id="UP001497444">
    <property type="component" value="Unassembled WGS sequence"/>
</dbReference>
<evidence type="ECO:0008006" key="3">
    <source>
        <dbReference type="Google" id="ProtNLM"/>
    </source>
</evidence>
<keyword evidence="2" id="KW-1185">Reference proteome</keyword>